<feature type="compositionally biased region" description="Pro residues" evidence="1">
    <location>
        <begin position="19"/>
        <end position="28"/>
    </location>
</feature>
<evidence type="ECO:0000313" key="3">
    <source>
        <dbReference type="Proteomes" id="UP000218209"/>
    </source>
</evidence>
<organism evidence="2 3">
    <name type="scientific">Porphyra umbilicalis</name>
    <name type="common">Purple laver</name>
    <name type="synonym">Red alga</name>
    <dbReference type="NCBI Taxonomy" id="2786"/>
    <lineage>
        <taxon>Eukaryota</taxon>
        <taxon>Rhodophyta</taxon>
        <taxon>Bangiophyceae</taxon>
        <taxon>Bangiales</taxon>
        <taxon>Bangiaceae</taxon>
        <taxon>Porphyra</taxon>
    </lineage>
</organism>
<gene>
    <name evidence="2" type="ORF">BU14_0074s0070</name>
</gene>
<proteinExistence type="predicted"/>
<dbReference type="Proteomes" id="UP000218209">
    <property type="component" value="Unassembled WGS sequence"/>
</dbReference>
<dbReference type="AlphaFoldDB" id="A0A1X6PFN0"/>
<dbReference type="EMBL" id="KV918788">
    <property type="protein sequence ID" value="OSX79640.1"/>
    <property type="molecule type" value="Genomic_DNA"/>
</dbReference>
<evidence type="ECO:0000256" key="1">
    <source>
        <dbReference type="SAM" id="MobiDB-lite"/>
    </source>
</evidence>
<feature type="compositionally biased region" description="Basic residues" evidence="1">
    <location>
        <begin position="41"/>
        <end position="54"/>
    </location>
</feature>
<feature type="compositionally biased region" description="Gly residues" evidence="1">
    <location>
        <begin position="163"/>
        <end position="188"/>
    </location>
</feature>
<feature type="region of interest" description="Disordered" evidence="1">
    <location>
        <begin position="1"/>
        <end position="203"/>
    </location>
</feature>
<feature type="compositionally biased region" description="Pro residues" evidence="1">
    <location>
        <begin position="118"/>
        <end position="130"/>
    </location>
</feature>
<accession>A0A1X6PFN0</accession>
<reference evidence="2 3" key="1">
    <citation type="submission" date="2017-03" db="EMBL/GenBank/DDBJ databases">
        <title>WGS assembly of Porphyra umbilicalis.</title>
        <authorList>
            <person name="Brawley S.H."/>
            <person name="Blouin N.A."/>
            <person name="Ficko-Blean E."/>
            <person name="Wheeler G.L."/>
            <person name="Lohr M."/>
            <person name="Goodson H.V."/>
            <person name="Jenkins J.W."/>
            <person name="Blaby-Haas C.E."/>
            <person name="Helliwell K.E."/>
            <person name="Chan C."/>
            <person name="Marriage T."/>
            <person name="Bhattacharya D."/>
            <person name="Klein A.S."/>
            <person name="Badis Y."/>
            <person name="Brodie J."/>
            <person name="Cao Y."/>
            <person name="Collen J."/>
            <person name="Dittami S.M."/>
            <person name="Gachon C.M."/>
            <person name="Green B.R."/>
            <person name="Karpowicz S."/>
            <person name="Kim J.W."/>
            <person name="Kudahl U."/>
            <person name="Lin S."/>
            <person name="Michel G."/>
            <person name="Mittag M."/>
            <person name="Olson B.J."/>
            <person name="Pangilinan J."/>
            <person name="Peng Y."/>
            <person name="Qiu H."/>
            <person name="Shu S."/>
            <person name="Singer J.T."/>
            <person name="Smith A.G."/>
            <person name="Sprecher B.N."/>
            <person name="Wagner V."/>
            <person name="Wang W."/>
            <person name="Wang Z.-Y."/>
            <person name="Yan J."/>
            <person name="Yarish C."/>
            <person name="Zoeuner-Riek S."/>
            <person name="Zhuang Y."/>
            <person name="Zou Y."/>
            <person name="Lindquist E.A."/>
            <person name="Grimwood J."/>
            <person name="Barry K."/>
            <person name="Rokhsar D.S."/>
            <person name="Schmutz J."/>
            <person name="Stiller J.W."/>
            <person name="Grossman A.R."/>
            <person name="Prochnik S.E."/>
        </authorList>
    </citation>
    <scope>NUCLEOTIDE SEQUENCE [LARGE SCALE GENOMIC DNA]</scope>
    <source>
        <strain evidence="2">4086291</strain>
    </source>
</reference>
<name>A0A1X6PFN0_PORUM</name>
<feature type="compositionally biased region" description="Basic residues" evidence="1">
    <location>
        <begin position="81"/>
        <end position="100"/>
    </location>
</feature>
<evidence type="ECO:0000313" key="2">
    <source>
        <dbReference type="EMBL" id="OSX79640.1"/>
    </source>
</evidence>
<keyword evidence="3" id="KW-1185">Reference proteome</keyword>
<protein>
    <submittedName>
        <fullName evidence="2">Uncharacterized protein</fullName>
    </submittedName>
</protein>
<sequence length="203" mass="21579">MGAAWAAHVFGPHNSKRGPLPPGGPKLPRPSHREPPPFRTGSRRHHHSQPHCRPLRPAVAGGPRHGQRRHRWWVVGEQRARRPPGRRGRPRRRPRRRWRRPAVPPEARAEVAGAVGRHPPPPLRPSPPPVATWRRWHGAARSAPPAPAAGGGRGGRGRRRGRVGGVAAKGGGGGGSGVGGGGGGGGTSGRADRCHVRKNAQLP</sequence>